<dbReference type="InParanoid" id="L0HDD5"/>
<reference evidence="2" key="1">
    <citation type="submission" date="2011-12" db="EMBL/GenBank/DDBJ databases">
        <title>Complete sequence of Methanoregula formicicum SMSP.</title>
        <authorList>
            <person name="Lucas S."/>
            <person name="Han J."/>
            <person name="Lapidus A."/>
            <person name="Cheng J.-F."/>
            <person name="Goodwin L."/>
            <person name="Pitluck S."/>
            <person name="Peters L."/>
            <person name="Ovchinnikova G."/>
            <person name="Teshima H."/>
            <person name="Detter J.C."/>
            <person name="Han C."/>
            <person name="Tapia R."/>
            <person name="Land M."/>
            <person name="Hauser L."/>
            <person name="Kyrpides N."/>
            <person name="Ivanova N."/>
            <person name="Pagani I."/>
            <person name="Imachi H."/>
            <person name="Tamaki H."/>
            <person name="Sekiguchi Y."/>
            <person name="Kamagata Y."/>
            <person name="Cadillo-Quiroz H."/>
            <person name="Zinder S."/>
            <person name="Liu W.-T."/>
            <person name="Woyke T."/>
        </authorList>
    </citation>
    <scope>NUCLEOTIDE SEQUENCE [LARGE SCALE GENOMIC DNA]</scope>
    <source>
        <strain evidence="2">DSM 22288 / NBRC 105244 / SMSP</strain>
    </source>
</reference>
<accession>L0HDD5</accession>
<gene>
    <name evidence="1" type="ordered locus">Metfor_0736</name>
</gene>
<dbReference type="eggNOG" id="arCOG09470">
    <property type="taxonomic scope" value="Archaea"/>
</dbReference>
<proteinExistence type="predicted"/>
<dbReference type="OrthoDB" id="116780at2157"/>
<organism evidence="1 2">
    <name type="scientific">Methanoregula formicica (strain DSM 22288 / NBRC 105244 / SMSP)</name>
    <dbReference type="NCBI Taxonomy" id="593750"/>
    <lineage>
        <taxon>Archaea</taxon>
        <taxon>Methanobacteriati</taxon>
        <taxon>Methanobacteriota</taxon>
        <taxon>Stenosarchaea group</taxon>
        <taxon>Methanomicrobia</taxon>
        <taxon>Methanomicrobiales</taxon>
        <taxon>Methanoregulaceae</taxon>
        <taxon>Methanoregula</taxon>
    </lineage>
</organism>
<dbReference type="HOGENOM" id="CLU_2379401_0_0_2"/>
<dbReference type="AlphaFoldDB" id="L0HDD5"/>
<reference evidence="1 2" key="2">
    <citation type="journal article" date="2014" name="Genome Announc.">
        <title>Complete Genome Sequence of Methanoregula formicica SMSPT, a Mesophilic Hydrogenotrophic Methanogen Isolated from a Methanogenic Upflow Anaerobic Sludge Blanket Reactor.</title>
        <authorList>
            <person name="Yamamoto K."/>
            <person name="Tamaki H."/>
            <person name="Cadillo-Quiroz H."/>
            <person name="Imachi H."/>
            <person name="Kyrpides N."/>
            <person name="Woyke T."/>
            <person name="Goodwin L."/>
            <person name="Zinder S.H."/>
            <person name="Kamagata Y."/>
            <person name="Liu W.T."/>
        </authorList>
    </citation>
    <scope>NUCLEOTIDE SEQUENCE [LARGE SCALE GENOMIC DNA]</scope>
    <source>
        <strain evidence="2">DSM 22288 / NBRC 105244 / SMSP</strain>
    </source>
</reference>
<dbReference type="EMBL" id="CP003167">
    <property type="protein sequence ID" value="AGB01796.1"/>
    <property type="molecule type" value="Genomic_DNA"/>
</dbReference>
<dbReference type="RefSeq" id="WP_015284760.1">
    <property type="nucleotide sequence ID" value="NC_019943.1"/>
</dbReference>
<name>L0HDD5_METFS</name>
<evidence type="ECO:0000313" key="2">
    <source>
        <dbReference type="Proteomes" id="UP000010824"/>
    </source>
</evidence>
<sequence>MTSPFTDPVPPFPGWTRRMYRLSRPVTDEDIEAFLQDQELYIRETPSGTRAIIHKFGLVEINLIVGEREAEVWFAPEQGAYPSEYVDALFGTRF</sequence>
<protein>
    <submittedName>
        <fullName evidence="1">Uncharacterized protein</fullName>
    </submittedName>
</protein>
<dbReference type="KEGG" id="mfo:Metfor_0736"/>
<dbReference type="GeneID" id="14310049"/>
<keyword evidence="2" id="KW-1185">Reference proteome</keyword>
<evidence type="ECO:0000313" key="1">
    <source>
        <dbReference type="EMBL" id="AGB01796.1"/>
    </source>
</evidence>
<dbReference type="Proteomes" id="UP000010824">
    <property type="component" value="Chromosome"/>
</dbReference>